<dbReference type="InterPro" id="IPR000192">
    <property type="entry name" value="Aminotrans_V_dom"/>
</dbReference>
<evidence type="ECO:0000313" key="2">
    <source>
        <dbReference type="EMBL" id="VEH05442.1"/>
    </source>
</evidence>
<evidence type="ECO:0000313" key="3">
    <source>
        <dbReference type="Proteomes" id="UP000271380"/>
    </source>
</evidence>
<organism evidence="2 3">
    <name type="scientific">Corynebacterium kutscheri</name>
    <dbReference type="NCBI Taxonomy" id="35755"/>
    <lineage>
        <taxon>Bacteria</taxon>
        <taxon>Bacillati</taxon>
        <taxon>Actinomycetota</taxon>
        <taxon>Actinomycetes</taxon>
        <taxon>Mycobacteriales</taxon>
        <taxon>Corynebacteriaceae</taxon>
        <taxon>Corynebacterium</taxon>
    </lineage>
</organism>
<gene>
    <name evidence="2" type="primary">csd</name>
    <name evidence="2" type="ORF">NCTC949_00613</name>
</gene>
<dbReference type="SUPFAM" id="SSF53383">
    <property type="entry name" value="PLP-dependent transferases"/>
    <property type="match status" value="1"/>
</dbReference>
<reference evidence="2 3" key="1">
    <citation type="submission" date="2018-12" db="EMBL/GenBank/DDBJ databases">
        <authorList>
            <consortium name="Pathogen Informatics"/>
        </authorList>
    </citation>
    <scope>NUCLEOTIDE SEQUENCE [LARGE SCALE GENOMIC DNA]</scope>
    <source>
        <strain evidence="2 3">NCTC949</strain>
    </source>
</reference>
<dbReference type="InterPro" id="IPR015421">
    <property type="entry name" value="PyrdxlP-dep_Trfase_major"/>
</dbReference>
<feature type="domain" description="Aminotransferase class V" evidence="1">
    <location>
        <begin position="20"/>
        <end position="212"/>
    </location>
</feature>
<dbReference type="PANTHER" id="PTHR43586">
    <property type="entry name" value="CYSTEINE DESULFURASE"/>
    <property type="match status" value="1"/>
</dbReference>
<dbReference type="RefSeq" id="WP_126316435.1">
    <property type="nucleotide sequence ID" value="NZ_JBHOLU010000002.1"/>
</dbReference>
<dbReference type="EMBL" id="LR134377">
    <property type="protein sequence ID" value="VEH05442.1"/>
    <property type="molecule type" value="Genomic_DNA"/>
</dbReference>
<name>A0AB38VR84_9CORY</name>
<dbReference type="PANTHER" id="PTHR43586:SF21">
    <property type="entry name" value="PYRIDOXAL PHOSPHATE (PLP)-DEPENDENT ASPARTATE AMINOTRANSFERASE SUPERFAMILY"/>
    <property type="match status" value="1"/>
</dbReference>
<sequence length="393" mass="42009">MSFDVARVRGLYTSLSDGWVYLNADSSPQIPESVSAATARAFRNAPLMDNSQSTGTHAKNQLTLGSETMVAAARRAIADLTGTVEKAVFLGPSLETIYHRLSIALAPLLRHGGELISTRTATHTLDVPVHRYAENDLGTGEIPAWQYRDLVTGGTRLVTISSAHPQVGTVNNIAEIADITHSQSRAWVLVDATACAGMRDITFNTLGADIITVDCAAFGGPHIAAVAFRDVSMFPRMYVETLRMDVAPGLAGGVSAAIDHLADLDEDALGTRKKRLKASLAASGQYLERLGNYLVDSLSVLPKIHLLGISGELASGAHVDRLPRVSFIIEGVPDETIFNRLLSHGLVASMTRRDALLEAMGIDDTQGALTIGLHVYNTTNDIDQLVRTMASLA</sequence>
<proteinExistence type="predicted"/>
<dbReference type="AlphaFoldDB" id="A0AB38VR84"/>
<evidence type="ECO:0000259" key="1">
    <source>
        <dbReference type="Pfam" id="PF00266"/>
    </source>
</evidence>
<protein>
    <submittedName>
        <fullName evidence="2">Cysteine desulfurase</fullName>
    </submittedName>
</protein>
<dbReference type="Proteomes" id="UP000271380">
    <property type="component" value="Chromosome"/>
</dbReference>
<accession>A0AB38VR84</accession>
<dbReference type="InterPro" id="IPR015424">
    <property type="entry name" value="PyrdxlP-dep_Trfase"/>
</dbReference>
<dbReference type="InterPro" id="IPR015422">
    <property type="entry name" value="PyrdxlP-dep_Trfase_small"/>
</dbReference>
<dbReference type="Pfam" id="PF00266">
    <property type="entry name" value="Aminotran_5"/>
    <property type="match status" value="1"/>
</dbReference>
<dbReference type="Gene3D" id="3.40.640.10">
    <property type="entry name" value="Type I PLP-dependent aspartate aminotransferase-like (Major domain)"/>
    <property type="match status" value="1"/>
</dbReference>
<dbReference type="Gene3D" id="3.90.1150.10">
    <property type="entry name" value="Aspartate Aminotransferase, domain 1"/>
    <property type="match status" value="1"/>
</dbReference>